<sequence length="75" mass="8465">MQLEKMNKYASVVHVTVHTQGRSQPCGSPVSASFFVDVINVENQLGFSDPGRTYRSIRDTKHLRYSTSFHHDPAT</sequence>
<organism evidence="1 2">
    <name type="scientific">Eragrostis curvula</name>
    <name type="common">weeping love grass</name>
    <dbReference type="NCBI Taxonomy" id="38414"/>
    <lineage>
        <taxon>Eukaryota</taxon>
        <taxon>Viridiplantae</taxon>
        <taxon>Streptophyta</taxon>
        <taxon>Embryophyta</taxon>
        <taxon>Tracheophyta</taxon>
        <taxon>Spermatophyta</taxon>
        <taxon>Magnoliopsida</taxon>
        <taxon>Liliopsida</taxon>
        <taxon>Poales</taxon>
        <taxon>Poaceae</taxon>
        <taxon>PACMAD clade</taxon>
        <taxon>Chloridoideae</taxon>
        <taxon>Eragrostideae</taxon>
        <taxon>Eragrostidinae</taxon>
        <taxon>Eragrostis</taxon>
    </lineage>
</organism>
<dbReference type="Proteomes" id="UP000324897">
    <property type="component" value="Chromosome 2"/>
</dbReference>
<dbReference type="Gramene" id="TVU23254">
    <property type="protein sequence ID" value="TVU23254"/>
    <property type="gene ID" value="EJB05_25607"/>
</dbReference>
<keyword evidence="2" id="KW-1185">Reference proteome</keyword>
<accession>A0A5J9UIF6</accession>
<dbReference type="EMBL" id="RWGY01000013">
    <property type="protein sequence ID" value="TVU23254.1"/>
    <property type="molecule type" value="Genomic_DNA"/>
</dbReference>
<reference evidence="1 2" key="1">
    <citation type="journal article" date="2019" name="Sci. Rep.">
        <title>A high-quality genome of Eragrostis curvula grass provides insights into Poaceae evolution and supports new strategies to enhance forage quality.</title>
        <authorList>
            <person name="Carballo J."/>
            <person name="Santos B.A.C.M."/>
            <person name="Zappacosta D."/>
            <person name="Garbus I."/>
            <person name="Selva J.P."/>
            <person name="Gallo C.A."/>
            <person name="Diaz A."/>
            <person name="Albertini E."/>
            <person name="Caccamo M."/>
            <person name="Echenique V."/>
        </authorList>
    </citation>
    <scope>NUCLEOTIDE SEQUENCE [LARGE SCALE GENOMIC DNA]</scope>
    <source>
        <strain evidence="2">cv. Victoria</strain>
        <tissue evidence="1">Leaf</tissue>
    </source>
</reference>
<evidence type="ECO:0000313" key="2">
    <source>
        <dbReference type="Proteomes" id="UP000324897"/>
    </source>
</evidence>
<gene>
    <name evidence="1" type="ORF">EJB05_25607</name>
</gene>
<evidence type="ECO:0000313" key="1">
    <source>
        <dbReference type="EMBL" id="TVU23254.1"/>
    </source>
</evidence>
<proteinExistence type="predicted"/>
<comment type="caution">
    <text evidence="1">The sequence shown here is derived from an EMBL/GenBank/DDBJ whole genome shotgun (WGS) entry which is preliminary data.</text>
</comment>
<dbReference type="AlphaFoldDB" id="A0A5J9UIF6"/>
<protein>
    <submittedName>
        <fullName evidence="1">Uncharacterized protein</fullName>
    </submittedName>
</protein>
<name>A0A5J9UIF6_9POAL</name>